<protein>
    <submittedName>
        <fullName evidence="1">Uncharacterized protein</fullName>
    </submittedName>
</protein>
<reference evidence="1" key="2">
    <citation type="submission" date="2022-06" db="UniProtKB">
        <authorList>
            <consortium name="EnsemblMetazoa"/>
        </authorList>
    </citation>
    <scope>IDENTIFICATION</scope>
    <source>
        <strain evidence="1">DF5081</strain>
    </source>
</reference>
<name>A0A8R1EQK0_CAEJA</name>
<accession>A0A8R1EQK0</accession>
<keyword evidence="2" id="KW-1185">Reference proteome</keyword>
<reference evidence="2" key="1">
    <citation type="submission" date="2010-08" db="EMBL/GenBank/DDBJ databases">
        <authorList>
            <consortium name="Caenorhabditis japonica Sequencing Consortium"/>
            <person name="Wilson R.K."/>
        </authorList>
    </citation>
    <scope>NUCLEOTIDE SEQUENCE [LARGE SCALE GENOMIC DNA]</scope>
    <source>
        <strain evidence="2">DF5081</strain>
    </source>
</reference>
<dbReference type="EnsemblMetazoa" id="CJA40531.1">
    <property type="protein sequence ID" value="CJA40531.1"/>
    <property type="gene ID" value="WBGene00216379"/>
</dbReference>
<proteinExistence type="predicted"/>
<sequence>MRAWFMSTYDAFSNVHNRDNVTVTYGQNLGPIEPFSSLFDYKKHRSPEINNLIPRRWPRSVMEPYPPFEQNMQTPGRWKRSIRPPMGLDKPSMDPRFVQYMVHPQRFLPYPVTFYPSQFRRRRKYRIIPNYHFVYY</sequence>
<dbReference type="PANTHER" id="PTHR36520:SF2">
    <property type="entry name" value="CONSERVED SECRETED PROTEIN"/>
    <property type="match status" value="1"/>
</dbReference>
<dbReference type="Proteomes" id="UP000005237">
    <property type="component" value="Unassembled WGS sequence"/>
</dbReference>
<dbReference type="AlphaFoldDB" id="A0A8R1EQK0"/>
<organism evidence="1 2">
    <name type="scientific">Caenorhabditis japonica</name>
    <dbReference type="NCBI Taxonomy" id="281687"/>
    <lineage>
        <taxon>Eukaryota</taxon>
        <taxon>Metazoa</taxon>
        <taxon>Ecdysozoa</taxon>
        <taxon>Nematoda</taxon>
        <taxon>Chromadorea</taxon>
        <taxon>Rhabditida</taxon>
        <taxon>Rhabditina</taxon>
        <taxon>Rhabditomorpha</taxon>
        <taxon>Rhabditoidea</taxon>
        <taxon>Rhabditidae</taxon>
        <taxon>Peloderinae</taxon>
        <taxon>Caenorhabditis</taxon>
    </lineage>
</organism>
<dbReference type="PANTHER" id="PTHR36520">
    <property type="entry name" value="PROTEIN CBG13000-RELATED"/>
    <property type="match status" value="1"/>
</dbReference>
<evidence type="ECO:0000313" key="1">
    <source>
        <dbReference type="EnsemblMetazoa" id="CJA40531.1"/>
    </source>
</evidence>
<evidence type="ECO:0000313" key="2">
    <source>
        <dbReference type="Proteomes" id="UP000005237"/>
    </source>
</evidence>